<keyword evidence="2" id="KW-1185">Reference proteome</keyword>
<organism evidence="1 2">
    <name type="scientific">Limnospira indica PCC 8005</name>
    <dbReference type="NCBI Taxonomy" id="376219"/>
    <lineage>
        <taxon>Bacteria</taxon>
        <taxon>Bacillati</taxon>
        <taxon>Cyanobacteriota</taxon>
        <taxon>Cyanophyceae</taxon>
        <taxon>Oscillatoriophycideae</taxon>
        <taxon>Oscillatoriales</taxon>
        <taxon>Sirenicapillariaceae</taxon>
        <taxon>Limnospira</taxon>
    </lineage>
</organism>
<evidence type="ECO:0000313" key="1">
    <source>
        <dbReference type="EMBL" id="CDM94940.1"/>
    </source>
</evidence>
<dbReference type="EMBL" id="FO818640">
    <property type="protein sequence ID" value="CDM94940.1"/>
    <property type="molecule type" value="Genomic_DNA"/>
</dbReference>
<sequence length="52" mass="6146">MPAYYKSDCSDSVEHWGATATSVNQPQKSRYSILTNEKLIEYCYLYWMVIFN</sequence>
<dbReference type="Proteomes" id="UP000032946">
    <property type="component" value="Chromosome"/>
</dbReference>
<gene>
    <name evidence="1" type="ORF">ARTHRO_30206</name>
</gene>
<protein>
    <submittedName>
        <fullName evidence="1">Uncharacterized protein</fullName>
    </submittedName>
</protein>
<accession>A0A9P1KEX2</accession>
<name>A0A9P1KEX2_9CYAN</name>
<proteinExistence type="predicted"/>
<dbReference type="AlphaFoldDB" id="A0A9P1KEX2"/>
<evidence type="ECO:0000313" key="2">
    <source>
        <dbReference type="Proteomes" id="UP000032946"/>
    </source>
</evidence>
<reference evidence="1 2" key="1">
    <citation type="submission" date="2014-02" db="EMBL/GenBank/DDBJ databases">
        <authorList>
            <person name="Genoscope - CEA"/>
        </authorList>
    </citation>
    <scope>NUCLEOTIDE SEQUENCE [LARGE SCALE GENOMIC DNA]</scope>
    <source>
        <strain evidence="1 2">PCC 8005</strain>
    </source>
</reference>